<dbReference type="Proteomes" id="UP000051221">
    <property type="component" value="Unassembled WGS sequence"/>
</dbReference>
<dbReference type="InParanoid" id="A0A0Q2SGV1"/>
<keyword evidence="2" id="KW-1185">Reference proteome</keyword>
<organism evidence="1 2">
    <name type="scientific">Vibrio furnissii</name>
    <dbReference type="NCBI Taxonomy" id="29494"/>
    <lineage>
        <taxon>Bacteria</taxon>
        <taxon>Pseudomonadati</taxon>
        <taxon>Pseudomonadota</taxon>
        <taxon>Gammaproteobacteria</taxon>
        <taxon>Vibrionales</taxon>
        <taxon>Vibrionaceae</taxon>
        <taxon>Vibrio</taxon>
    </lineage>
</organism>
<gene>
    <name evidence="1" type="ORF">AMR76_07410</name>
</gene>
<dbReference type="AlphaFoldDB" id="A0A0Q2SGV1"/>
<dbReference type="GeneID" id="50537119"/>
<comment type="caution">
    <text evidence="1">The sequence shown here is derived from an EMBL/GenBank/DDBJ whole genome shotgun (WGS) entry which is preliminary data.</text>
</comment>
<dbReference type="OrthoDB" id="5891984at2"/>
<proteinExistence type="predicted"/>
<reference evidence="1 2" key="1">
    <citation type="submission" date="2015-08" db="EMBL/GenBank/DDBJ databases">
        <title>Antibacterial properties of a collection of Vibrionaceae strains.</title>
        <authorList>
            <person name="Giubergia S."/>
        </authorList>
    </citation>
    <scope>NUCLEOTIDE SEQUENCE [LARGE SCALE GENOMIC DNA]</scope>
    <source>
        <strain evidence="1 2">S0821</strain>
    </source>
</reference>
<dbReference type="RefSeq" id="WP_004727066.1">
    <property type="nucleotide sequence ID" value="NZ_CABLCD010000014.1"/>
</dbReference>
<accession>A0A0Q2SGV1</accession>
<sequence>MKQYPALHLEIAETAAGPGSPTWPAVQNFPRIHRDAIFSLPPARVSPAQPRIWVITFDLAKLAELIHRTLH</sequence>
<dbReference type="EMBL" id="LKHS01000005">
    <property type="protein sequence ID" value="KQH86899.1"/>
    <property type="molecule type" value="Genomic_DNA"/>
</dbReference>
<evidence type="ECO:0000313" key="1">
    <source>
        <dbReference type="EMBL" id="KQH86899.1"/>
    </source>
</evidence>
<evidence type="ECO:0000313" key="2">
    <source>
        <dbReference type="Proteomes" id="UP000051221"/>
    </source>
</evidence>
<protein>
    <submittedName>
        <fullName evidence="1">Uncharacterized protein</fullName>
    </submittedName>
</protein>
<name>A0A0Q2SGV1_VIBFU</name>